<dbReference type="EMBL" id="JAGINS010000001">
    <property type="protein sequence ID" value="MBP2358179.1"/>
    <property type="molecule type" value="Genomic_DNA"/>
</dbReference>
<sequence length="336" mass="36701">MRSDIGTAQDTSAADPGPGPMPPATARVEERTLTFEGFAYHCRIVHQDHPRTEPLILLGGSSQNRYAWLRHEKWLAEYCTTVTVDLPGYGTADFLPVVHGIDFLAANVRHLLGELAMPRVNLVGSCFGGAIALRVAQQHPAYVARLGLVGMTRVIPDDYADSVPRWTRMLEQGDRAGIAGELVERFMSPAGTGAVRKHAVVSRLLLRQFMAQSEDELRMSVEHNARLMSHDWYRNEPVPAVPSLVFTGEHDTLCTPAMGRAVAASLPAASFTTIKEADHLAPVERMEEFSDLIIRFCTQQPLVGLPYCNQVETLGTAVRRPAVPAPTGGSQAASVR</sequence>
<dbReference type="SUPFAM" id="SSF53474">
    <property type="entry name" value="alpha/beta-Hydrolases"/>
    <property type="match status" value="1"/>
</dbReference>
<dbReference type="Proteomes" id="UP001519311">
    <property type="component" value="Unassembled WGS sequence"/>
</dbReference>
<dbReference type="Gene3D" id="3.40.50.1820">
    <property type="entry name" value="alpha/beta hydrolase"/>
    <property type="match status" value="1"/>
</dbReference>
<proteinExistence type="predicted"/>
<gene>
    <name evidence="3" type="ORF">JOF59_000579</name>
</gene>
<dbReference type="PANTHER" id="PTHR43689:SF8">
    <property type="entry name" value="ALPHA_BETA-HYDROLASES SUPERFAMILY PROTEIN"/>
    <property type="match status" value="1"/>
</dbReference>
<organism evidence="3 4">
    <name type="scientific">Streptomyces clavifer</name>
    <dbReference type="NCBI Taxonomy" id="68188"/>
    <lineage>
        <taxon>Bacteria</taxon>
        <taxon>Bacillati</taxon>
        <taxon>Actinomycetota</taxon>
        <taxon>Actinomycetes</taxon>
        <taxon>Kitasatosporales</taxon>
        <taxon>Streptomycetaceae</taxon>
        <taxon>Streptomyces</taxon>
    </lineage>
</organism>
<evidence type="ECO:0000313" key="4">
    <source>
        <dbReference type="Proteomes" id="UP001519311"/>
    </source>
</evidence>
<reference evidence="3 4" key="1">
    <citation type="submission" date="2021-03" db="EMBL/GenBank/DDBJ databases">
        <title>Sequencing the genomes of 1000 actinobacteria strains.</title>
        <authorList>
            <person name="Klenk H.-P."/>
        </authorList>
    </citation>
    <scope>NUCLEOTIDE SEQUENCE [LARGE SCALE GENOMIC DNA]</scope>
    <source>
        <strain evidence="3 4">DSM 40843</strain>
    </source>
</reference>
<evidence type="ECO:0000256" key="1">
    <source>
        <dbReference type="SAM" id="MobiDB-lite"/>
    </source>
</evidence>
<accession>A0ABS4V367</accession>
<name>A0ABS4V367_9ACTN</name>
<dbReference type="PANTHER" id="PTHR43689">
    <property type="entry name" value="HYDROLASE"/>
    <property type="match status" value="1"/>
</dbReference>
<dbReference type="InterPro" id="IPR000073">
    <property type="entry name" value="AB_hydrolase_1"/>
</dbReference>
<dbReference type="PRINTS" id="PR00111">
    <property type="entry name" value="ABHYDROLASE"/>
</dbReference>
<dbReference type="Pfam" id="PF12697">
    <property type="entry name" value="Abhydrolase_6"/>
    <property type="match status" value="1"/>
</dbReference>
<dbReference type="InterPro" id="IPR029058">
    <property type="entry name" value="AB_hydrolase_fold"/>
</dbReference>
<comment type="caution">
    <text evidence="3">The sequence shown here is derived from an EMBL/GenBank/DDBJ whole genome shotgun (WGS) entry which is preliminary data.</text>
</comment>
<evidence type="ECO:0000313" key="3">
    <source>
        <dbReference type="EMBL" id="MBP2358179.1"/>
    </source>
</evidence>
<feature type="domain" description="AB hydrolase-1" evidence="2">
    <location>
        <begin position="55"/>
        <end position="291"/>
    </location>
</feature>
<keyword evidence="4" id="KW-1185">Reference proteome</keyword>
<dbReference type="RefSeq" id="WP_209469442.1">
    <property type="nucleotide sequence ID" value="NZ_BMWJ01000002.1"/>
</dbReference>
<feature type="compositionally biased region" description="Polar residues" evidence="1">
    <location>
        <begin position="1"/>
        <end position="12"/>
    </location>
</feature>
<evidence type="ECO:0000259" key="2">
    <source>
        <dbReference type="Pfam" id="PF12697"/>
    </source>
</evidence>
<feature type="region of interest" description="Disordered" evidence="1">
    <location>
        <begin position="1"/>
        <end position="25"/>
    </location>
</feature>
<protein>
    <submittedName>
        <fullName evidence="3">Pimeloyl-ACP methyl ester carboxylesterase</fullName>
    </submittedName>
</protein>